<dbReference type="SUPFAM" id="SSF51197">
    <property type="entry name" value="Clavaminate synthase-like"/>
    <property type="match status" value="1"/>
</dbReference>
<keyword evidence="2" id="KW-0223">Dioxygenase</keyword>
<dbReference type="AlphaFoldDB" id="C6XVB9"/>
<dbReference type="HOGENOM" id="CLU_1011392_0_0_10"/>
<dbReference type="KEGG" id="phe:Phep_1776"/>
<dbReference type="Proteomes" id="UP000000852">
    <property type="component" value="Chromosome"/>
</dbReference>
<proteinExistence type="predicted"/>
<keyword evidence="2" id="KW-0560">Oxidoreductase</keyword>
<evidence type="ECO:0000313" key="3">
    <source>
        <dbReference type="Proteomes" id="UP000000852"/>
    </source>
</evidence>
<dbReference type="Pfam" id="PF05721">
    <property type="entry name" value="PhyH"/>
    <property type="match status" value="1"/>
</dbReference>
<dbReference type="PANTHER" id="PTHR20883:SF48">
    <property type="entry name" value="ECTOINE DIOXYGENASE"/>
    <property type="match status" value="1"/>
</dbReference>
<accession>C6XVB9</accession>
<dbReference type="InterPro" id="IPR008775">
    <property type="entry name" value="Phytyl_CoA_dOase-like"/>
</dbReference>
<gene>
    <name evidence="2" type="ordered locus">Phep_1776</name>
</gene>
<dbReference type="PANTHER" id="PTHR20883">
    <property type="entry name" value="PHYTANOYL-COA DIOXYGENASE DOMAIN CONTAINING 1"/>
    <property type="match status" value="1"/>
</dbReference>
<dbReference type="eggNOG" id="COG5285">
    <property type="taxonomic scope" value="Bacteria"/>
</dbReference>
<dbReference type="GO" id="GO:0005506">
    <property type="term" value="F:iron ion binding"/>
    <property type="evidence" value="ECO:0007669"/>
    <property type="project" value="UniProtKB-ARBA"/>
</dbReference>
<comment type="cofactor">
    <cofactor evidence="1">
        <name>Fe(2+)</name>
        <dbReference type="ChEBI" id="CHEBI:29033"/>
    </cofactor>
</comment>
<organism evidence="2 3">
    <name type="scientific">Pedobacter heparinus (strain ATCC 13125 / DSM 2366 / CIP 104194 / JCM 7457 / NBRC 12017 / NCIMB 9290 / NRRL B-14731 / HIM 762-3)</name>
    <dbReference type="NCBI Taxonomy" id="485917"/>
    <lineage>
        <taxon>Bacteria</taxon>
        <taxon>Pseudomonadati</taxon>
        <taxon>Bacteroidota</taxon>
        <taxon>Sphingobacteriia</taxon>
        <taxon>Sphingobacteriales</taxon>
        <taxon>Sphingobacteriaceae</taxon>
        <taxon>Pedobacter</taxon>
    </lineage>
</organism>
<dbReference type="EMBL" id="CP001681">
    <property type="protein sequence ID" value="ACU03985.1"/>
    <property type="molecule type" value="Genomic_DNA"/>
</dbReference>
<reference evidence="2 3" key="1">
    <citation type="journal article" date="2009" name="Stand. Genomic Sci.">
        <title>Complete genome sequence of Pedobacter heparinus type strain (HIM 762-3).</title>
        <authorList>
            <person name="Han C."/>
            <person name="Spring S."/>
            <person name="Lapidus A."/>
            <person name="Del Rio T.G."/>
            <person name="Tice H."/>
            <person name="Copeland A."/>
            <person name="Cheng J.F."/>
            <person name="Lucas S."/>
            <person name="Chen F."/>
            <person name="Nolan M."/>
            <person name="Bruce D."/>
            <person name="Goodwin L."/>
            <person name="Pitluck S."/>
            <person name="Ivanova N."/>
            <person name="Mavromatis K."/>
            <person name="Mikhailova N."/>
            <person name="Pati A."/>
            <person name="Chen A."/>
            <person name="Palaniappan K."/>
            <person name="Land M."/>
            <person name="Hauser L."/>
            <person name="Chang Y.J."/>
            <person name="Jeffries C.C."/>
            <person name="Saunders E."/>
            <person name="Chertkov O."/>
            <person name="Brettin T."/>
            <person name="Goker M."/>
            <person name="Rohde M."/>
            <person name="Bristow J."/>
            <person name="Eisen J.A."/>
            <person name="Markowitz V."/>
            <person name="Hugenholtz P."/>
            <person name="Kyrpides N.C."/>
            <person name="Klenk H.P."/>
            <person name="Detter J.C."/>
        </authorList>
    </citation>
    <scope>NUCLEOTIDE SEQUENCE [LARGE SCALE GENOMIC DNA]</scope>
    <source>
        <strain evidence="3">ATCC 13125 / DSM 2366 / CIP 104194 / JCM 7457 / NBRC 12017 / NCIMB 9290 / NRRL B-14731 / HIM 762-3</strain>
    </source>
</reference>
<keyword evidence="3" id="KW-1185">Reference proteome</keyword>
<name>C6XVB9_PEDHD</name>
<evidence type="ECO:0000313" key="2">
    <source>
        <dbReference type="EMBL" id="ACU03985.1"/>
    </source>
</evidence>
<dbReference type="RefSeq" id="WP_015807599.1">
    <property type="nucleotide sequence ID" value="NC_013061.1"/>
</dbReference>
<dbReference type="STRING" id="485917.Phep_1776"/>
<dbReference type="GO" id="GO:0016706">
    <property type="term" value="F:2-oxoglutarate-dependent dioxygenase activity"/>
    <property type="evidence" value="ECO:0007669"/>
    <property type="project" value="UniProtKB-ARBA"/>
</dbReference>
<sequence length="275" mass="31538">MFETDGFILLENFLEEWEIPILKQAVANVVAEKRVSSCIRPNNTLTTLRWNDPIVSHLLSSASRITAISQATKTKDLKWISGYISSKEPRSEALWWHQDWWCWQHPISFKKEAPQIAVLCYLSPVNKENGALRVLPGSHHTYTELHASLPEAHAGIGHFDPDNLSLKDYCGQFTLELKAGDAVVIDYRLLHGTHPNLSSERRDCVMITFTPDWKSLPEEIQGHLSRNYSLPFYDEMRVALNYPVDLLPEYKLTARDLEVIRVPPQDFKLIDESIT</sequence>
<dbReference type="Gene3D" id="2.60.120.620">
    <property type="entry name" value="q2cbj1_9rhob like domain"/>
    <property type="match status" value="1"/>
</dbReference>
<evidence type="ECO:0000256" key="1">
    <source>
        <dbReference type="ARBA" id="ARBA00001954"/>
    </source>
</evidence>
<protein>
    <submittedName>
        <fullName evidence="2">Phytanoyl-CoA dioxygenase</fullName>
    </submittedName>
</protein>
<dbReference type="OrthoDB" id="9791262at2"/>